<dbReference type="Gene3D" id="2.60.120.650">
    <property type="entry name" value="Cupin"/>
    <property type="match status" value="1"/>
</dbReference>
<gene>
    <name evidence="2" type="ORF">DXX93_10965</name>
</gene>
<protein>
    <submittedName>
        <fullName evidence="2">Cupin-like domain-containing protein</fullName>
    </submittedName>
</protein>
<dbReference type="PANTHER" id="PTHR12461:SF105">
    <property type="entry name" value="HYPOXIA-INDUCIBLE FACTOR 1-ALPHA INHIBITOR"/>
    <property type="match status" value="1"/>
</dbReference>
<dbReference type="PROSITE" id="PS51184">
    <property type="entry name" value="JMJC"/>
    <property type="match status" value="1"/>
</dbReference>
<dbReference type="Pfam" id="PF13621">
    <property type="entry name" value="Cupin_8"/>
    <property type="match status" value="1"/>
</dbReference>
<dbReference type="EMBL" id="QUOU01000001">
    <property type="protein sequence ID" value="REL27030.1"/>
    <property type="molecule type" value="Genomic_DNA"/>
</dbReference>
<dbReference type="SUPFAM" id="SSF51197">
    <property type="entry name" value="Clavaminate synthase-like"/>
    <property type="match status" value="1"/>
</dbReference>
<reference evidence="2 3" key="1">
    <citation type="submission" date="2018-08" db="EMBL/GenBank/DDBJ databases">
        <title>Thalassotalea euphylliae genome.</title>
        <authorList>
            <person name="Summers S."/>
            <person name="Rice S.A."/>
            <person name="Freckelton M.L."/>
            <person name="Nedved B.T."/>
            <person name="Hadfield M.G."/>
        </authorList>
    </citation>
    <scope>NUCLEOTIDE SEQUENCE [LARGE SCALE GENOMIC DNA]</scope>
    <source>
        <strain evidence="2 3">H1</strain>
    </source>
</reference>
<feature type="domain" description="JmjC" evidence="1">
    <location>
        <begin position="87"/>
        <end position="280"/>
    </location>
</feature>
<proteinExistence type="predicted"/>
<name>A0A3E0TRQ3_9GAMM</name>
<dbReference type="RefSeq" id="WP_116008131.1">
    <property type="nucleotide sequence ID" value="NZ_QUOU01000001.1"/>
</dbReference>
<comment type="caution">
    <text evidence="2">The sequence shown here is derived from an EMBL/GenBank/DDBJ whole genome shotgun (WGS) entry which is preliminary data.</text>
</comment>
<evidence type="ECO:0000313" key="2">
    <source>
        <dbReference type="EMBL" id="REL27030.1"/>
    </source>
</evidence>
<accession>A0A3E0TRQ3</accession>
<dbReference type="SMART" id="SM00558">
    <property type="entry name" value="JmjC"/>
    <property type="match status" value="1"/>
</dbReference>
<dbReference type="AlphaFoldDB" id="A0A3E0TRQ3"/>
<dbReference type="InterPro" id="IPR041667">
    <property type="entry name" value="Cupin_8"/>
</dbReference>
<dbReference type="InterPro" id="IPR003347">
    <property type="entry name" value="JmjC_dom"/>
</dbReference>
<evidence type="ECO:0000313" key="3">
    <source>
        <dbReference type="Proteomes" id="UP000256478"/>
    </source>
</evidence>
<sequence>MKQVNISQAHIKQGSIKQVSDIRADNIPDWLFGEEQPIVLKNFGESWPLVQAGADSEQKAADYLLSFYNGRPVNACHLPAQENGRVFYNETIDGFNFQPARVPLQQVLAYLLSKQEEKPTGMYVGSTEVESYFPGFKAAHASALDALSPLTSLWIGNKSRVAAHYDFPHNIACAMIGKRRFTLFPPEQVVNLYPGPMEFAPGGQDVSMVDFADPDFEQFPNFKVALEHAQVAELEAGDAVFIPSMWWHHVEALSSFSVLLTHWWRDTPAYMGRPNNALLTAMLSLRNLPKAQRKAWQAIFNHYIFEHDNDDFAYLPDHAKGMLATPMDELTARRIRAELLEKLKR</sequence>
<dbReference type="Proteomes" id="UP000256478">
    <property type="component" value="Unassembled WGS sequence"/>
</dbReference>
<organism evidence="2 3">
    <name type="scientific">Thalassotalea euphylliae</name>
    <dbReference type="NCBI Taxonomy" id="1655234"/>
    <lineage>
        <taxon>Bacteria</taxon>
        <taxon>Pseudomonadati</taxon>
        <taxon>Pseudomonadota</taxon>
        <taxon>Gammaproteobacteria</taxon>
        <taxon>Alteromonadales</taxon>
        <taxon>Colwelliaceae</taxon>
        <taxon>Thalassotalea</taxon>
    </lineage>
</organism>
<dbReference type="OrthoDB" id="479699at2"/>
<evidence type="ECO:0000259" key="1">
    <source>
        <dbReference type="PROSITE" id="PS51184"/>
    </source>
</evidence>
<dbReference type="PANTHER" id="PTHR12461">
    <property type="entry name" value="HYPOXIA-INDUCIBLE FACTOR 1 ALPHA INHIBITOR-RELATED"/>
    <property type="match status" value="1"/>
</dbReference>